<dbReference type="CDD" id="cd18787">
    <property type="entry name" value="SF2_C_DEAD"/>
    <property type="match status" value="1"/>
</dbReference>
<dbReference type="SMART" id="SM00490">
    <property type="entry name" value="HELICc"/>
    <property type="match status" value="1"/>
</dbReference>
<feature type="compositionally biased region" description="Polar residues" evidence="10">
    <location>
        <begin position="546"/>
        <end position="557"/>
    </location>
</feature>
<dbReference type="PANTHER" id="PTHR13710:SF153">
    <property type="entry name" value="RECQ-LIKE DNA HELICASE BLM"/>
    <property type="match status" value="1"/>
</dbReference>
<reference evidence="13 14" key="1">
    <citation type="journal article" date="2019" name="Nat. Ecol. Evol.">
        <title>Megaphylogeny resolves global patterns of mushroom evolution.</title>
        <authorList>
            <person name="Varga T."/>
            <person name="Krizsan K."/>
            <person name="Foldi C."/>
            <person name="Dima B."/>
            <person name="Sanchez-Garcia M."/>
            <person name="Sanchez-Ramirez S."/>
            <person name="Szollosi G.J."/>
            <person name="Szarkandi J.G."/>
            <person name="Papp V."/>
            <person name="Albert L."/>
            <person name="Andreopoulos W."/>
            <person name="Angelini C."/>
            <person name="Antonin V."/>
            <person name="Barry K.W."/>
            <person name="Bougher N.L."/>
            <person name="Buchanan P."/>
            <person name="Buyck B."/>
            <person name="Bense V."/>
            <person name="Catcheside P."/>
            <person name="Chovatia M."/>
            <person name="Cooper J."/>
            <person name="Damon W."/>
            <person name="Desjardin D."/>
            <person name="Finy P."/>
            <person name="Geml J."/>
            <person name="Haridas S."/>
            <person name="Hughes K."/>
            <person name="Justo A."/>
            <person name="Karasinski D."/>
            <person name="Kautmanova I."/>
            <person name="Kiss B."/>
            <person name="Kocsube S."/>
            <person name="Kotiranta H."/>
            <person name="LaButti K.M."/>
            <person name="Lechner B.E."/>
            <person name="Liimatainen K."/>
            <person name="Lipzen A."/>
            <person name="Lukacs Z."/>
            <person name="Mihaltcheva S."/>
            <person name="Morgado L.N."/>
            <person name="Niskanen T."/>
            <person name="Noordeloos M.E."/>
            <person name="Ohm R.A."/>
            <person name="Ortiz-Santana B."/>
            <person name="Ovrebo C."/>
            <person name="Racz N."/>
            <person name="Riley R."/>
            <person name="Savchenko A."/>
            <person name="Shiryaev A."/>
            <person name="Soop K."/>
            <person name="Spirin V."/>
            <person name="Szebenyi C."/>
            <person name="Tomsovsky M."/>
            <person name="Tulloss R.E."/>
            <person name="Uehling J."/>
            <person name="Grigoriev I.V."/>
            <person name="Vagvolgyi C."/>
            <person name="Papp T."/>
            <person name="Martin F.M."/>
            <person name="Miettinen O."/>
            <person name="Hibbett D.S."/>
            <person name="Nagy L.G."/>
        </authorList>
    </citation>
    <scope>NUCLEOTIDE SEQUENCE [LARGE SCALE GENOMIC DNA]</scope>
    <source>
        <strain evidence="13 14">HHB13444</strain>
    </source>
</reference>
<accession>A0A5C3PRH8</accession>
<evidence type="ECO:0000259" key="12">
    <source>
        <dbReference type="PROSITE" id="PS51194"/>
    </source>
</evidence>
<keyword evidence="3" id="KW-0067">ATP-binding</keyword>
<evidence type="ECO:0000313" key="13">
    <source>
        <dbReference type="EMBL" id="TFK90448.1"/>
    </source>
</evidence>
<keyword evidence="2" id="KW-0547">Nucleotide-binding</keyword>
<evidence type="ECO:0000256" key="6">
    <source>
        <dbReference type="ARBA" id="ARBA00023242"/>
    </source>
</evidence>
<comment type="catalytic activity">
    <reaction evidence="7">
        <text>Couples ATP hydrolysis with the unwinding of duplex DNA by translocating in the 3'-5' direction.</text>
        <dbReference type="EC" id="5.6.2.4"/>
    </reaction>
</comment>
<evidence type="ECO:0000256" key="3">
    <source>
        <dbReference type="ARBA" id="ARBA00022840"/>
    </source>
</evidence>
<protein>
    <recommendedName>
        <fullName evidence="8">DNA 3'-5' helicase</fullName>
        <ecNumber evidence="8">5.6.2.4</ecNumber>
    </recommendedName>
</protein>
<evidence type="ECO:0000313" key="14">
    <source>
        <dbReference type="Proteomes" id="UP000308197"/>
    </source>
</evidence>
<dbReference type="STRING" id="1314778.A0A5C3PRH8"/>
<dbReference type="AlphaFoldDB" id="A0A5C3PRH8"/>
<dbReference type="Pfam" id="PF00271">
    <property type="entry name" value="Helicase_C"/>
    <property type="match status" value="1"/>
</dbReference>
<feature type="region of interest" description="Disordered" evidence="10">
    <location>
        <begin position="767"/>
        <end position="798"/>
    </location>
</feature>
<sequence length="823" mass="90840">MPHSDSYAAAAALDRKRLELARKNLENARQEAAVRNGYDYQATRRLMTTKFAAVSGGKIPYDWQLDVAEAMHLGLDCVVIAGTGAGKTIPYLLPLLLPANAKKTIPVISPLKSLQQDQAKRFNKHGVSARAVNEDTWSQSLKEEILSHTHRALFLGPEMCLAQSQARETLRTLGLEDSLEGFVIDEAHCIVQWGGEFRPLYAELGALRTFTPRRRPLAAFSATMAPSVLAKVEETLLINPSTSFYVNLGNDRPNIYQDVVMMQGSKDYAALDRVLPLKDVSRVAEIPKTLVFTNSRKAAMHVWKHLKEALPSHLAQSNAVDLLHAYRRRRARQGVMELFRAGEVRILVATEAAGMGMDIPDIETVIQFGAPPSLTTWIQRAGRAGRGSGVIARAVLLLEKSVFEVIKKRAPDKQKNTGQAGEVVDVAPGEGGGQYRKKIERALRAWLECAGCRREAANEYFNNPIVSGFENHHGTRCCDRCCRVFAGLSQDGVSHESAALALSLSPPPPISSSPRRRARSSSSVCNTLTPSKRRRENIPMDDRESTPSPDSEVSSALQLPTRKVRTLALRKAAIAALEAWRLRIIRADYSATSFTEEGLLSDDMIKSLVHDATLTTVQDIERKLKDPPWIFASIHGQDVLEVLRGVDAEYPLAAASRKPRSRRQVQNTIPESDSDSDTENHQHTASPSHLGPSTATSDSGEDYWRHFSPIHDDIVSYPAPPTAPAPRRPQPRPVRAQPSLAQGSTPQDENNRLDALFVRRQAPLSWNWGNDSQGTMTVTSTRSDSEPVPQGIPGPAHPLSLSRVTQWPQPSAFYDPLRIVRPR</sequence>
<evidence type="ECO:0000256" key="8">
    <source>
        <dbReference type="ARBA" id="ARBA00034808"/>
    </source>
</evidence>
<organism evidence="13 14">
    <name type="scientific">Polyporus arcularius HHB13444</name>
    <dbReference type="NCBI Taxonomy" id="1314778"/>
    <lineage>
        <taxon>Eukaryota</taxon>
        <taxon>Fungi</taxon>
        <taxon>Dikarya</taxon>
        <taxon>Basidiomycota</taxon>
        <taxon>Agaricomycotina</taxon>
        <taxon>Agaricomycetes</taxon>
        <taxon>Polyporales</taxon>
        <taxon>Polyporaceae</taxon>
        <taxon>Polyporus</taxon>
    </lineage>
</organism>
<evidence type="ECO:0000256" key="2">
    <source>
        <dbReference type="ARBA" id="ARBA00022741"/>
    </source>
</evidence>
<dbReference type="GO" id="GO:0005524">
    <property type="term" value="F:ATP binding"/>
    <property type="evidence" value="ECO:0007669"/>
    <property type="project" value="UniProtKB-KW"/>
</dbReference>
<dbReference type="EC" id="5.6.2.4" evidence="8"/>
<evidence type="ECO:0000259" key="11">
    <source>
        <dbReference type="PROSITE" id="PS51192"/>
    </source>
</evidence>
<feature type="compositionally biased region" description="Polar residues" evidence="10">
    <location>
        <begin position="767"/>
        <end position="782"/>
    </location>
</feature>
<feature type="compositionally biased region" description="Pro residues" evidence="10">
    <location>
        <begin position="718"/>
        <end position="732"/>
    </location>
</feature>
<keyword evidence="9" id="KW-0175">Coiled coil</keyword>
<keyword evidence="14" id="KW-1185">Reference proteome</keyword>
<dbReference type="SMART" id="SM00487">
    <property type="entry name" value="DEXDc"/>
    <property type="match status" value="1"/>
</dbReference>
<keyword evidence="4" id="KW-0238">DNA-binding</keyword>
<dbReference type="PROSITE" id="PS51192">
    <property type="entry name" value="HELICASE_ATP_BIND_1"/>
    <property type="match status" value="1"/>
</dbReference>
<dbReference type="InParanoid" id="A0A5C3PRH8"/>
<dbReference type="GO" id="GO:0005694">
    <property type="term" value="C:chromosome"/>
    <property type="evidence" value="ECO:0007669"/>
    <property type="project" value="TreeGrafter"/>
</dbReference>
<keyword evidence="6" id="KW-0539">Nucleus</keyword>
<dbReference type="GO" id="GO:0043138">
    <property type="term" value="F:3'-5' DNA helicase activity"/>
    <property type="evidence" value="ECO:0007669"/>
    <property type="project" value="UniProtKB-EC"/>
</dbReference>
<feature type="compositionally biased region" description="Basic and acidic residues" evidence="10">
    <location>
        <begin position="702"/>
        <end position="714"/>
    </location>
</feature>
<evidence type="ECO:0000256" key="7">
    <source>
        <dbReference type="ARBA" id="ARBA00034617"/>
    </source>
</evidence>
<feature type="region of interest" description="Disordered" evidence="10">
    <location>
        <begin position="503"/>
        <end position="557"/>
    </location>
</feature>
<feature type="domain" description="Helicase C-terminal" evidence="12">
    <location>
        <begin position="276"/>
        <end position="432"/>
    </location>
</feature>
<gene>
    <name evidence="13" type="ORF">K466DRAFT_596915</name>
</gene>
<name>A0A5C3PRH8_9APHY</name>
<evidence type="ECO:0000256" key="10">
    <source>
        <dbReference type="SAM" id="MobiDB-lite"/>
    </source>
</evidence>
<comment type="similarity">
    <text evidence="1">Belongs to the helicase family. RecQ subfamily.</text>
</comment>
<feature type="domain" description="Helicase ATP-binding" evidence="11">
    <location>
        <begin position="68"/>
        <end position="242"/>
    </location>
</feature>
<dbReference type="GO" id="GO:0009378">
    <property type="term" value="F:four-way junction helicase activity"/>
    <property type="evidence" value="ECO:0007669"/>
    <property type="project" value="TreeGrafter"/>
</dbReference>
<dbReference type="Gene3D" id="3.40.50.300">
    <property type="entry name" value="P-loop containing nucleotide triphosphate hydrolases"/>
    <property type="match status" value="2"/>
</dbReference>
<feature type="region of interest" description="Disordered" evidence="10">
    <location>
        <begin position="655"/>
        <end position="750"/>
    </location>
</feature>
<dbReference type="InterPro" id="IPR014001">
    <property type="entry name" value="Helicase_ATP-bd"/>
</dbReference>
<dbReference type="PROSITE" id="PS51194">
    <property type="entry name" value="HELICASE_CTER"/>
    <property type="match status" value="1"/>
</dbReference>
<dbReference type="PANTHER" id="PTHR13710">
    <property type="entry name" value="DNA HELICASE RECQ FAMILY MEMBER"/>
    <property type="match status" value="1"/>
</dbReference>
<feature type="coiled-coil region" evidence="9">
    <location>
        <begin position="8"/>
        <end position="35"/>
    </location>
</feature>
<dbReference type="GO" id="GO:0005737">
    <property type="term" value="C:cytoplasm"/>
    <property type="evidence" value="ECO:0007669"/>
    <property type="project" value="TreeGrafter"/>
</dbReference>
<evidence type="ECO:0000256" key="4">
    <source>
        <dbReference type="ARBA" id="ARBA00023125"/>
    </source>
</evidence>
<evidence type="ECO:0000256" key="9">
    <source>
        <dbReference type="SAM" id="Coils"/>
    </source>
</evidence>
<feature type="compositionally biased region" description="Polar residues" evidence="10">
    <location>
        <begin position="739"/>
        <end position="748"/>
    </location>
</feature>
<dbReference type="GO" id="GO:0016787">
    <property type="term" value="F:hydrolase activity"/>
    <property type="evidence" value="ECO:0007669"/>
    <property type="project" value="UniProtKB-KW"/>
</dbReference>
<dbReference type="Pfam" id="PF00270">
    <property type="entry name" value="DEAD"/>
    <property type="match status" value="1"/>
</dbReference>
<dbReference type="Proteomes" id="UP000308197">
    <property type="component" value="Unassembled WGS sequence"/>
</dbReference>
<dbReference type="InterPro" id="IPR001650">
    <property type="entry name" value="Helicase_C-like"/>
</dbReference>
<keyword evidence="5" id="KW-0413">Isomerase</keyword>
<dbReference type="InterPro" id="IPR027417">
    <property type="entry name" value="P-loop_NTPase"/>
</dbReference>
<dbReference type="SUPFAM" id="SSF52540">
    <property type="entry name" value="P-loop containing nucleoside triphosphate hydrolases"/>
    <property type="match status" value="1"/>
</dbReference>
<proteinExistence type="inferred from homology"/>
<dbReference type="GO" id="GO:0000724">
    <property type="term" value="P:double-strand break repair via homologous recombination"/>
    <property type="evidence" value="ECO:0007669"/>
    <property type="project" value="TreeGrafter"/>
</dbReference>
<evidence type="ECO:0000256" key="1">
    <source>
        <dbReference type="ARBA" id="ARBA00005446"/>
    </source>
</evidence>
<dbReference type="EMBL" id="ML211045">
    <property type="protein sequence ID" value="TFK90448.1"/>
    <property type="molecule type" value="Genomic_DNA"/>
</dbReference>
<dbReference type="InterPro" id="IPR011545">
    <property type="entry name" value="DEAD/DEAH_box_helicase_dom"/>
</dbReference>
<feature type="compositionally biased region" description="Polar residues" evidence="10">
    <location>
        <begin position="683"/>
        <end position="698"/>
    </location>
</feature>
<keyword evidence="13" id="KW-0378">Hydrolase</keyword>
<feature type="compositionally biased region" description="Basic and acidic residues" evidence="10">
    <location>
        <begin position="536"/>
        <end position="545"/>
    </location>
</feature>
<evidence type="ECO:0000256" key="5">
    <source>
        <dbReference type="ARBA" id="ARBA00023235"/>
    </source>
</evidence>
<dbReference type="GO" id="GO:0003677">
    <property type="term" value="F:DNA binding"/>
    <property type="evidence" value="ECO:0007669"/>
    <property type="project" value="UniProtKB-KW"/>
</dbReference>
<dbReference type="GO" id="GO:0005634">
    <property type="term" value="C:nucleus"/>
    <property type="evidence" value="ECO:0007669"/>
    <property type="project" value="TreeGrafter"/>
</dbReference>